<evidence type="ECO:0000313" key="5">
    <source>
        <dbReference type="Proteomes" id="UP000547674"/>
    </source>
</evidence>
<dbReference type="InterPro" id="IPR036869">
    <property type="entry name" value="J_dom_sf"/>
</dbReference>
<dbReference type="PRINTS" id="PR00625">
    <property type="entry name" value="JDOMAIN"/>
</dbReference>
<feature type="domain" description="J" evidence="3">
    <location>
        <begin position="5"/>
        <end position="70"/>
    </location>
</feature>
<dbReference type="Pfam" id="PF00226">
    <property type="entry name" value="DnaJ"/>
    <property type="match status" value="1"/>
</dbReference>
<dbReference type="GO" id="GO:0042026">
    <property type="term" value="P:protein refolding"/>
    <property type="evidence" value="ECO:0007669"/>
    <property type="project" value="TreeGrafter"/>
</dbReference>
<dbReference type="PANTHER" id="PTHR43096:SF52">
    <property type="entry name" value="DNAJ HOMOLOG 1, MITOCHONDRIAL-RELATED"/>
    <property type="match status" value="1"/>
</dbReference>
<proteinExistence type="predicted"/>
<accession>A0A7Y2E4W8</accession>
<dbReference type="EMBL" id="JABDJR010000008">
    <property type="protein sequence ID" value="NNF05186.1"/>
    <property type="molecule type" value="Genomic_DNA"/>
</dbReference>
<dbReference type="InterPro" id="IPR008971">
    <property type="entry name" value="HSP40/DnaJ_pept-bd"/>
</dbReference>
<dbReference type="AlphaFoldDB" id="A0A7Y2E4W8"/>
<sequence>MQAKDYYKTLGVPEAASADVIKKAYRKIAKENHPDRNPGDTKAEDRFKEASEAYGVLGDAEKRKKYDALRKYGFADQGMGGQGFPGGGQGFPGGVRFKTGPGGSQHIHFDGNVGNIDFADLFGDQSPFGDLFESLFGGAAGGARRNPRSGPRPGRNGFHPRPKPQTQEIDDFFRREGLDVHCTVWLKLDQLEAGAKVKVKTPSGKKALLKIPAGTEIGSVFRMGGLGLKGQGKVGDQFVHVEAVA</sequence>
<dbReference type="SUPFAM" id="SSF46565">
    <property type="entry name" value="Chaperone J-domain"/>
    <property type="match status" value="1"/>
</dbReference>
<dbReference type="Proteomes" id="UP000547674">
    <property type="component" value="Unassembled WGS sequence"/>
</dbReference>
<protein>
    <submittedName>
        <fullName evidence="4">DnaJ domain-containing protein</fullName>
    </submittedName>
</protein>
<dbReference type="InterPro" id="IPR001623">
    <property type="entry name" value="DnaJ_domain"/>
</dbReference>
<evidence type="ECO:0000313" key="4">
    <source>
        <dbReference type="EMBL" id="NNF05186.1"/>
    </source>
</evidence>
<dbReference type="Gene3D" id="1.10.287.110">
    <property type="entry name" value="DnaJ domain"/>
    <property type="match status" value="1"/>
</dbReference>
<dbReference type="Gene3D" id="2.60.260.20">
    <property type="entry name" value="Urease metallochaperone UreE, N-terminal domain"/>
    <property type="match status" value="1"/>
</dbReference>
<organism evidence="4 5">
    <name type="scientific">Eiseniibacteriota bacterium</name>
    <dbReference type="NCBI Taxonomy" id="2212470"/>
    <lineage>
        <taxon>Bacteria</taxon>
        <taxon>Candidatus Eiseniibacteriota</taxon>
    </lineage>
</organism>
<dbReference type="SMART" id="SM00271">
    <property type="entry name" value="DnaJ"/>
    <property type="match status" value="1"/>
</dbReference>
<evidence type="ECO:0000259" key="3">
    <source>
        <dbReference type="PROSITE" id="PS50076"/>
    </source>
</evidence>
<dbReference type="InterPro" id="IPR002939">
    <property type="entry name" value="DnaJ_C"/>
</dbReference>
<dbReference type="Pfam" id="PF01556">
    <property type="entry name" value="DnaJ_C"/>
    <property type="match status" value="1"/>
</dbReference>
<dbReference type="SUPFAM" id="SSF49493">
    <property type="entry name" value="HSP40/DnaJ peptide-binding domain"/>
    <property type="match status" value="1"/>
</dbReference>
<comment type="caution">
    <text evidence="4">The sequence shown here is derived from an EMBL/GenBank/DDBJ whole genome shotgun (WGS) entry which is preliminary data.</text>
</comment>
<name>A0A7Y2E4W8_UNCEI</name>
<keyword evidence="1" id="KW-0143">Chaperone</keyword>
<reference evidence="4 5" key="1">
    <citation type="submission" date="2020-03" db="EMBL/GenBank/DDBJ databases">
        <title>Metabolic flexibility allows generalist bacteria to become dominant in a frequently disturbed ecosystem.</title>
        <authorList>
            <person name="Chen Y.-J."/>
            <person name="Leung P.M."/>
            <person name="Bay S.K."/>
            <person name="Hugenholtz P."/>
            <person name="Kessler A.J."/>
            <person name="Shelley G."/>
            <person name="Waite D.W."/>
            <person name="Cook P.L."/>
            <person name="Greening C."/>
        </authorList>
    </citation>
    <scope>NUCLEOTIDE SEQUENCE [LARGE SCALE GENOMIC DNA]</scope>
    <source>
        <strain evidence="4">SS_bin_28</strain>
    </source>
</reference>
<gene>
    <name evidence="4" type="ORF">HKN21_00365</name>
</gene>
<feature type="compositionally biased region" description="Low complexity" evidence="2">
    <location>
        <begin position="142"/>
        <end position="157"/>
    </location>
</feature>
<evidence type="ECO:0000256" key="1">
    <source>
        <dbReference type="ARBA" id="ARBA00023186"/>
    </source>
</evidence>
<feature type="region of interest" description="Disordered" evidence="2">
    <location>
        <begin position="139"/>
        <end position="166"/>
    </location>
</feature>
<evidence type="ECO:0000256" key="2">
    <source>
        <dbReference type="SAM" id="MobiDB-lite"/>
    </source>
</evidence>
<dbReference type="PROSITE" id="PS50076">
    <property type="entry name" value="DNAJ_2"/>
    <property type="match status" value="1"/>
</dbReference>
<dbReference type="GO" id="GO:0005737">
    <property type="term" value="C:cytoplasm"/>
    <property type="evidence" value="ECO:0007669"/>
    <property type="project" value="TreeGrafter"/>
</dbReference>
<dbReference type="GO" id="GO:0051082">
    <property type="term" value="F:unfolded protein binding"/>
    <property type="evidence" value="ECO:0007669"/>
    <property type="project" value="InterPro"/>
</dbReference>
<dbReference type="CDD" id="cd06257">
    <property type="entry name" value="DnaJ"/>
    <property type="match status" value="1"/>
</dbReference>
<dbReference type="PANTHER" id="PTHR43096">
    <property type="entry name" value="DNAJ HOMOLOG 1, MITOCHONDRIAL-RELATED"/>
    <property type="match status" value="1"/>
</dbReference>